<dbReference type="NCBIfam" id="TIGR00350">
    <property type="entry name" value="lytR_cpsA_psr"/>
    <property type="match status" value="1"/>
</dbReference>
<evidence type="ECO:0000256" key="2">
    <source>
        <dbReference type="ARBA" id="ARBA00006068"/>
    </source>
</evidence>
<dbReference type="STRING" id="930129.SAMN05216352_10645"/>
<keyword evidence="6" id="KW-1133">Transmembrane helix</keyword>
<reference evidence="14 15" key="1">
    <citation type="submission" date="2016-10" db="EMBL/GenBank/DDBJ databases">
        <authorList>
            <person name="de Groot N.N."/>
        </authorList>
    </citation>
    <scope>NUCLEOTIDE SEQUENCE [LARGE SCALE GENOMIC DNA]</scope>
    <source>
        <strain evidence="15">P4B,CCM 7963,CECT 7998,DSM 25260,IBRC-M 10614,KCTC 13821</strain>
    </source>
</reference>
<evidence type="ECO:0000256" key="6">
    <source>
        <dbReference type="ARBA" id="ARBA00022989"/>
    </source>
</evidence>
<evidence type="ECO:0000256" key="9">
    <source>
        <dbReference type="ARBA" id="ARBA00023163"/>
    </source>
</evidence>
<dbReference type="InterPro" id="IPR050922">
    <property type="entry name" value="LytR/CpsA/Psr_CW_biosynth"/>
</dbReference>
<keyword evidence="15" id="KW-1185">Reference proteome</keyword>
<evidence type="ECO:0000313" key="14">
    <source>
        <dbReference type="EMBL" id="SDI26311.1"/>
    </source>
</evidence>
<feature type="compositionally biased region" description="Polar residues" evidence="12">
    <location>
        <begin position="61"/>
        <end position="70"/>
    </location>
</feature>
<evidence type="ECO:0000256" key="1">
    <source>
        <dbReference type="ARBA" id="ARBA00004401"/>
    </source>
</evidence>
<dbReference type="GO" id="GO:0005886">
    <property type="term" value="C:plasma membrane"/>
    <property type="evidence" value="ECO:0007669"/>
    <property type="project" value="UniProtKB-SubCell"/>
</dbReference>
<evidence type="ECO:0000256" key="5">
    <source>
        <dbReference type="ARBA" id="ARBA00022968"/>
    </source>
</evidence>
<evidence type="ECO:0000256" key="8">
    <source>
        <dbReference type="ARBA" id="ARBA00023136"/>
    </source>
</evidence>
<dbReference type="GO" id="GO:0071555">
    <property type="term" value="P:cell wall organization"/>
    <property type="evidence" value="ECO:0007669"/>
    <property type="project" value="UniProtKB-KW"/>
</dbReference>
<dbReference type="OrthoDB" id="9782542at2"/>
<evidence type="ECO:0000313" key="15">
    <source>
        <dbReference type="Proteomes" id="UP000199017"/>
    </source>
</evidence>
<evidence type="ECO:0000256" key="3">
    <source>
        <dbReference type="ARBA" id="ARBA00022475"/>
    </source>
</evidence>
<dbReference type="Pfam" id="PF03816">
    <property type="entry name" value="LytR_cpsA_psr"/>
    <property type="match status" value="1"/>
</dbReference>
<dbReference type="PANTHER" id="PTHR33392:SF8">
    <property type="entry name" value="REGULATORY PROTEIN MSRR"/>
    <property type="match status" value="1"/>
</dbReference>
<dbReference type="Proteomes" id="UP000199017">
    <property type="component" value="Unassembled WGS sequence"/>
</dbReference>
<feature type="region of interest" description="Disordered" evidence="12">
    <location>
        <begin position="330"/>
        <end position="354"/>
    </location>
</feature>
<dbReference type="AlphaFoldDB" id="A0A1G8J5D0"/>
<evidence type="ECO:0000256" key="11">
    <source>
        <dbReference type="ARBA" id="ARBA00040752"/>
    </source>
</evidence>
<feature type="region of interest" description="Disordered" evidence="12">
    <location>
        <begin position="42"/>
        <end position="75"/>
    </location>
</feature>
<gene>
    <name evidence="14" type="ORF">SAMN05216352_10645</name>
</gene>
<comment type="subcellular location">
    <subcellularLocation>
        <location evidence="1">Cell membrane</location>
        <topology evidence="1">Single-pass type II membrane protein</topology>
    </subcellularLocation>
</comment>
<evidence type="ECO:0000256" key="10">
    <source>
        <dbReference type="ARBA" id="ARBA00037178"/>
    </source>
</evidence>
<feature type="domain" description="Cell envelope-related transcriptional attenuator" evidence="13">
    <location>
        <begin position="100"/>
        <end position="248"/>
    </location>
</feature>
<proteinExistence type="inferred from homology"/>
<dbReference type="Gene3D" id="3.40.630.190">
    <property type="entry name" value="LCP protein"/>
    <property type="match status" value="1"/>
</dbReference>
<accession>A0A1G8J5D0</accession>
<comment type="similarity">
    <text evidence="2">Belongs to the LytR/CpsA/Psr (LCP) family.</text>
</comment>
<dbReference type="PANTHER" id="PTHR33392">
    <property type="entry name" value="POLYISOPRENYL-TEICHOIC ACID--PEPTIDOGLYCAN TEICHOIC ACID TRANSFERASE TAGU"/>
    <property type="match status" value="1"/>
</dbReference>
<evidence type="ECO:0000256" key="4">
    <source>
        <dbReference type="ARBA" id="ARBA00022692"/>
    </source>
</evidence>
<keyword evidence="8" id="KW-0472">Membrane</keyword>
<protein>
    <recommendedName>
        <fullName evidence="11">Regulatory protein MsrR</fullName>
    </recommendedName>
</protein>
<sequence length="354" mass="39224">MKKKKKLQSSSIKKKIFVLTLLIIIAGAAAVSTFSKGGQPFADENEKNEFNNDISSEDSASESGTFASENDSQDVEQEATSESLNFLLVGVDNEESGSARTDTIMLANVNPKEGDVKLASIMRDSYVEIPGHQNNKINASFAYGGVDLLRETIEENFDITIDYHATVNFDGFVDVVDTVAPEGLEVDIEKRMYYQDNSGEVSIDFQPGTQFLDGDKTLEYVRYRGDGDNDFGRVARQQEILGVLKDELLSFASVTKVPQIIGAIRPNLETDVSTSKMLSLGKDVLLNPVEDINTLRIPVEDTYTDQRYSHAGSVLELDMEENSQQLHNFFDGKTSENIQTASGESEKEDDEEEY</sequence>
<evidence type="ECO:0000256" key="7">
    <source>
        <dbReference type="ARBA" id="ARBA00023015"/>
    </source>
</evidence>
<comment type="function">
    <text evidence="10">Involved in SarA attenuation. Affects resistance to oxacillin and teicoplanin, as well as the synthesis of virulence factors.</text>
</comment>
<keyword evidence="4" id="KW-0812">Transmembrane</keyword>
<keyword evidence="5" id="KW-0735">Signal-anchor</keyword>
<dbReference type="EMBL" id="FNDU01000006">
    <property type="protein sequence ID" value="SDI26311.1"/>
    <property type="molecule type" value="Genomic_DNA"/>
</dbReference>
<keyword evidence="9" id="KW-0804">Transcription</keyword>
<keyword evidence="3" id="KW-1003">Cell membrane</keyword>
<dbReference type="InterPro" id="IPR004474">
    <property type="entry name" value="LytR_CpsA_psr"/>
</dbReference>
<name>A0A1G8J5D0_9BACI</name>
<evidence type="ECO:0000259" key="13">
    <source>
        <dbReference type="Pfam" id="PF03816"/>
    </source>
</evidence>
<dbReference type="RefSeq" id="WP_091584928.1">
    <property type="nucleotide sequence ID" value="NZ_FNDU01000006.1"/>
</dbReference>
<organism evidence="14 15">
    <name type="scientific">Alteribacillus bidgolensis</name>
    <dbReference type="NCBI Taxonomy" id="930129"/>
    <lineage>
        <taxon>Bacteria</taxon>
        <taxon>Bacillati</taxon>
        <taxon>Bacillota</taxon>
        <taxon>Bacilli</taxon>
        <taxon>Bacillales</taxon>
        <taxon>Bacillaceae</taxon>
        <taxon>Alteribacillus</taxon>
    </lineage>
</organism>
<evidence type="ECO:0000256" key="12">
    <source>
        <dbReference type="SAM" id="MobiDB-lite"/>
    </source>
</evidence>
<keyword evidence="7" id="KW-0805">Transcription regulation</keyword>